<reference evidence="1 2" key="1">
    <citation type="submission" date="2019-10" db="EMBL/GenBank/DDBJ databases">
        <title>Genome sequence of Phaeocystidibacter marisrubri JCM30614 (type strain).</title>
        <authorList>
            <person name="Bowman J.P."/>
        </authorList>
    </citation>
    <scope>NUCLEOTIDE SEQUENCE [LARGE SCALE GENOMIC DNA]</scope>
    <source>
        <strain evidence="1 2">JCM 30614</strain>
    </source>
</reference>
<comment type="caution">
    <text evidence="1">The sequence shown here is derived from an EMBL/GenBank/DDBJ whole genome shotgun (WGS) entry which is preliminary data.</text>
</comment>
<dbReference type="CDD" id="cd07177">
    <property type="entry name" value="terB_like"/>
    <property type="match status" value="1"/>
</dbReference>
<proteinExistence type="predicted"/>
<dbReference type="RefSeq" id="WP_151691642.1">
    <property type="nucleotide sequence ID" value="NZ_BMGX01000002.1"/>
</dbReference>
<dbReference type="Gene3D" id="1.10.3680.10">
    <property type="entry name" value="TerB-like"/>
    <property type="match status" value="1"/>
</dbReference>
<sequence length="130" mass="15131">MKITSEIKGHFLRLYQMAMTDGDFSAEEWKTLYQFALERGISEIELDRVLLSTTGSLDIPDSIETRVEYLYDLTRMIWADGKVTPDERETLIKYVRKFQFKEENVTALADYLIEKVRAGISKDALLLELK</sequence>
<evidence type="ECO:0000313" key="1">
    <source>
        <dbReference type="EMBL" id="KAB2817071.1"/>
    </source>
</evidence>
<dbReference type="Proteomes" id="UP000484164">
    <property type="component" value="Unassembled WGS sequence"/>
</dbReference>
<organism evidence="1 2">
    <name type="scientific">Phaeocystidibacter marisrubri</name>
    <dbReference type="NCBI Taxonomy" id="1577780"/>
    <lineage>
        <taxon>Bacteria</taxon>
        <taxon>Pseudomonadati</taxon>
        <taxon>Bacteroidota</taxon>
        <taxon>Flavobacteriia</taxon>
        <taxon>Flavobacteriales</taxon>
        <taxon>Phaeocystidibacteraceae</taxon>
        <taxon>Phaeocystidibacter</taxon>
    </lineage>
</organism>
<keyword evidence="2" id="KW-1185">Reference proteome</keyword>
<dbReference type="OrthoDB" id="668709at2"/>
<dbReference type="SUPFAM" id="SSF158682">
    <property type="entry name" value="TerB-like"/>
    <property type="match status" value="1"/>
</dbReference>
<dbReference type="InterPro" id="IPR029024">
    <property type="entry name" value="TerB-like"/>
</dbReference>
<evidence type="ECO:0008006" key="3">
    <source>
        <dbReference type="Google" id="ProtNLM"/>
    </source>
</evidence>
<gene>
    <name evidence="1" type="ORF">F8C82_01355</name>
</gene>
<dbReference type="EMBL" id="WBVQ01000001">
    <property type="protein sequence ID" value="KAB2817071.1"/>
    <property type="molecule type" value="Genomic_DNA"/>
</dbReference>
<name>A0A6L3ZGN3_9FLAO</name>
<dbReference type="AlphaFoldDB" id="A0A6L3ZGN3"/>
<protein>
    <recommendedName>
        <fullName evidence="3">TerB family tellurite resistance protein</fullName>
    </recommendedName>
</protein>
<accession>A0A6L3ZGN3</accession>
<evidence type="ECO:0000313" key="2">
    <source>
        <dbReference type="Proteomes" id="UP000484164"/>
    </source>
</evidence>